<name>B4NS71_DROSI</name>
<evidence type="ECO:0000313" key="3">
    <source>
        <dbReference type="Proteomes" id="UP000000304"/>
    </source>
</evidence>
<gene>
    <name evidence="2" type="primary">Dsim\GD15361</name>
    <name evidence="2" type="ORF">Dsim_GD15361</name>
</gene>
<accession>B4NS71</accession>
<keyword evidence="3" id="KW-1185">Reference proteome</keyword>
<evidence type="ECO:0000256" key="1">
    <source>
        <dbReference type="SAM" id="MobiDB-lite"/>
    </source>
</evidence>
<dbReference type="HOGENOM" id="CLU_2944175_0_0_1"/>
<feature type="region of interest" description="Disordered" evidence="1">
    <location>
        <begin position="34"/>
        <end position="60"/>
    </location>
</feature>
<sequence>MASPALSLTLMGIDDAADGMVIISESVIIRAGNVAGNDDEPASRKSRPQGFAHSARDEMR</sequence>
<reference evidence="2 3" key="1">
    <citation type="journal article" date="2007" name="Nature">
        <title>Evolution of genes and genomes on the Drosophila phylogeny.</title>
        <authorList>
            <consortium name="Drosophila 12 Genomes Consortium"/>
            <person name="Clark A.G."/>
            <person name="Eisen M.B."/>
            <person name="Smith D.R."/>
            <person name="Bergman C.M."/>
            <person name="Oliver B."/>
            <person name="Markow T.A."/>
            <person name="Kaufman T.C."/>
            <person name="Kellis M."/>
            <person name="Gelbart W."/>
            <person name="Iyer V.N."/>
            <person name="Pollard D.A."/>
            <person name="Sackton T.B."/>
            <person name="Larracuente A.M."/>
            <person name="Singh N.D."/>
            <person name="Abad J.P."/>
            <person name="Abt D.N."/>
            <person name="Adryan B."/>
            <person name="Aguade M."/>
            <person name="Akashi H."/>
            <person name="Anderson W.W."/>
            <person name="Aquadro C.F."/>
            <person name="Ardell D.H."/>
            <person name="Arguello R."/>
            <person name="Artieri C.G."/>
            <person name="Barbash D.A."/>
            <person name="Barker D."/>
            <person name="Barsanti P."/>
            <person name="Batterham P."/>
            <person name="Batzoglou S."/>
            <person name="Begun D."/>
            <person name="Bhutkar A."/>
            <person name="Blanco E."/>
            <person name="Bosak S.A."/>
            <person name="Bradley R.K."/>
            <person name="Brand A.D."/>
            <person name="Brent M.R."/>
            <person name="Brooks A.N."/>
            <person name="Brown R.H."/>
            <person name="Butlin R.K."/>
            <person name="Caggese C."/>
            <person name="Calvi B.R."/>
            <person name="Bernardo de Carvalho A."/>
            <person name="Caspi A."/>
            <person name="Castrezana S."/>
            <person name="Celniker S.E."/>
            <person name="Chang J.L."/>
            <person name="Chapple C."/>
            <person name="Chatterji S."/>
            <person name="Chinwalla A."/>
            <person name="Civetta A."/>
            <person name="Clifton S.W."/>
            <person name="Comeron J.M."/>
            <person name="Costello J.C."/>
            <person name="Coyne J.A."/>
            <person name="Daub J."/>
            <person name="David R.G."/>
            <person name="Delcher A.L."/>
            <person name="Delehaunty K."/>
            <person name="Do C.B."/>
            <person name="Ebling H."/>
            <person name="Edwards K."/>
            <person name="Eickbush T."/>
            <person name="Evans J.D."/>
            <person name="Filipski A."/>
            <person name="Findeiss S."/>
            <person name="Freyhult E."/>
            <person name="Fulton L."/>
            <person name="Fulton R."/>
            <person name="Garcia A.C."/>
            <person name="Gardiner A."/>
            <person name="Garfield D.A."/>
            <person name="Garvin B.E."/>
            <person name="Gibson G."/>
            <person name="Gilbert D."/>
            <person name="Gnerre S."/>
            <person name="Godfrey J."/>
            <person name="Good R."/>
            <person name="Gotea V."/>
            <person name="Gravely B."/>
            <person name="Greenberg A.J."/>
            <person name="Griffiths-Jones S."/>
            <person name="Gross S."/>
            <person name="Guigo R."/>
            <person name="Gustafson E.A."/>
            <person name="Haerty W."/>
            <person name="Hahn M.W."/>
            <person name="Halligan D.L."/>
            <person name="Halpern A.L."/>
            <person name="Halter G.M."/>
            <person name="Han M.V."/>
            <person name="Heger A."/>
            <person name="Hillier L."/>
            <person name="Hinrichs A.S."/>
            <person name="Holmes I."/>
            <person name="Hoskins R.A."/>
            <person name="Hubisz M.J."/>
            <person name="Hultmark D."/>
            <person name="Huntley M.A."/>
            <person name="Jaffe D.B."/>
            <person name="Jagadeeshan S."/>
            <person name="Jeck W.R."/>
            <person name="Johnson J."/>
            <person name="Jones C.D."/>
            <person name="Jordan W.C."/>
            <person name="Karpen G.H."/>
            <person name="Kataoka E."/>
            <person name="Keightley P.D."/>
            <person name="Kheradpour P."/>
            <person name="Kirkness E.F."/>
            <person name="Koerich L.B."/>
            <person name="Kristiansen K."/>
            <person name="Kudrna D."/>
            <person name="Kulathinal R.J."/>
            <person name="Kumar S."/>
            <person name="Kwok R."/>
            <person name="Lander E."/>
            <person name="Langley C.H."/>
            <person name="Lapoint R."/>
            <person name="Lazzaro B.P."/>
            <person name="Lee S.J."/>
            <person name="Levesque L."/>
            <person name="Li R."/>
            <person name="Lin C.F."/>
            <person name="Lin M.F."/>
            <person name="Lindblad-Toh K."/>
            <person name="Llopart A."/>
            <person name="Long M."/>
            <person name="Low L."/>
            <person name="Lozovsky E."/>
            <person name="Lu J."/>
            <person name="Luo M."/>
            <person name="Machado C.A."/>
            <person name="Makalowski W."/>
            <person name="Marzo M."/>
            <person name="Matsuda M."/>
            <person name="Matzkin L."/>
            <person name="McAllister B."/>
            <person name="McBride C.S."/>
            <person name="McKernan B."/>
            <person name="McKernan K."/>
            <person name="Mendez-Lago M."/>
            <person name="Minx P."/>
            <person name="Mollenhauer M.U."/>
            <person name="Montooth K."/>
            <person name="Mount S.M."/>
            <person name="Mu X."/>
            <person name="Myers E."/>
            <person name="Negre B."/>
            <person name="Newfeld S."/>
            <person name="Nielsen R."/>
            <person name="Noor M.A."/>
            <person name="O'Grady P."/>
            <person name="Pachter L."/>
            <person name="Papaceit M."/>
            <person name="Parisi M.J."/>
            <person name="Parisi M."/>
            <person name="Parts L."/>
            <person name="Pedersen J.S."/>
            <person name="Pesole G."/>
            <person name="Phillippy A.M."/>
            <person name="Ponting C.P."/>
            <person name="Pop M."/>
            <person name="Porcelli D."/>
            <person name="Powell J.R."/>
            <person name="Prohaska S."/>
            <person name="Pruitt K."/>
            <person name="Puig M."/>
            <person name="Quesneville H."/>
            <person name="Ram K.R."/>
            <person name="Rand D."/>
            <person name="Rasmussen M.D."/>
            <person name="Reed L.K."/>
            <person name="Reenan R."/>
            <person name="Reily A."/>
            <person name="Remington K.A."/>
            <person name="Rieger T.T."/>
            <person name="Ritchie M.G."/>
            <person name="Robin C."/>
            <person name="Rogers Y.H."/>
            <person name="Rohde C."/>
            <person name="Rozas J."/>
            <person name="Rubenfield M.J."/>
            <person name="Ruiz A."/>
            <person name="Russo S."/>
            <person name="Salzberg S.L."/>
            <person name="Sanchez-Gracia A."/>
            <person name="Saranga D.J."/>
            <person name="Sato H."/>
            <person name="Schaeffer S.W."/>
            <person name="Schatz M.C."/>
            <person name="Schlenke T."/>
            <person name="Schwartz R."/>
            <person name="Segarra C."/>
            <person name="Singh R.S."/>
            <person name="Sirot L."/>
            <person name="Sirota M."/>
            <person name="Sisneros N.B."/>
            <person name="Smith C.D."/>
            <person name="Smith T.F."/>
            <person name="Spieth J."/>
            <person name="Stage D.E."/>
            <person name="Stark A."/>
            <person name="Stephan W."/>
            <person name="Strausberg R.L."/>
            <person name="Strempel S."/>
            <person name="Sturgill D."/>
            <person name="Sutton G."/>
            <person name="Sutton G.G."/>
            <person name="Tao W."/>
            <person name="Teichmann S."/>
            <person name="Tobari Y.N."/>
            <person name="Tomimura Y."/>
            <person name="Tsolas J.M."/>
            <person name="Valente V.L."/>
            <person name="Venter E."/>
            <person name="Venter J.C."/>
            <person name="Vicario S."/>
            <person name="Vieira F.G."/>
            <person name="Vilella A.J."/>
            <person name="Villasante A."/>
            <person name="Walenz B."/>
            <person name="Wang J."/>
            <person name="Wasserman M."/>
            <person name="Watts T."/>
            <person name="Wilson D."/>
            <person name="Wilson R.K."/>
            <person name="Wing R.A."/>
            <person name="Wolfner M.F."/>
            <person name="Wong A."/>
            <person name="Wong G.K."/>
            <person name="Wu C.I."/>
            <person name="Wu G."/>
            <person name="Yamamoto D."/>
            <person name="Yang H.P."/>
            <person name="Yang S.P."/>
            <person name="Yorke J.A."/>
            <person name="Yoshida K."/>
            <person name="Zdobnov E."/>
            <person name="Zhang P."/>
            <person name="Zhang Y."/>
            <person name="Zimin A.V."/>
            <person name="Baldwin J."/>
            <person name="Abdouelleil A."/>
            <person name="Abdulkadir J."/>
            <person name="Abebe A."/>
            <person name="Abera B."/>
            <person name="Abreu J."/>
            <person name="Acer S.C."/>
            <person name="Aftuck L."/>
            <person name="Alexander A."/>
            <person name="An P."/>
            <person name="Anderson E."/>
            <person name="Anderson S."/>
            <person name="Arachi H."/>
            <person name="Azer M."/>
            <person name="Bachantsang P."/>
            <person name="Barry A."/>
            <person name="Bayul T."/>
            <person name="Berlin A."/>
            <person name="Bessette D."/>
            <person name="Bloom T."/>
            <person name="Blye J."/>
            <person name="Boguslavskiy L."/>
            <person name="Bonnet C."/>
            <person name="Boukhgalter B."/>
            <person name="Bourzgui I."/>
            <person name="Brown A."/>
            <person name="Cahill P."/>
            <person name="Channer S."/>
            <person name="Cheshatsang Y."/>
            <person name="Chuda L."/>
            <person name="Citroen M."/>
            <person name="Collymore A."/>
            <person name="Cooke P."/>
            <person name="Costello M."/>
            <person name="D'Aco K."/>
            <person name="Daza R."/>
            <person name="De Haan G."/>
            <person name="DeGray S."/>
            <person name="DeMaso C."/>
            <person name="Dhargay N."/>
            <person name="Dooley K."/>
            <person name="Dooley E."/>
            <person name="Doricent M."/>
            <person name="Dorje P."/>
            <person name="Dorjee K."/>
            <person name="Dupes A."/>
            <person name="Elong R."/>
            <person name="Falk J."/>
            <person name="Farina A."/>
            <person name="Faro S."/>
            <person name="Ferguson D."/>
            <person name="Fisher S."/>
            <person name="Foley C.D."/>
            <person name="Franke A."/>
            <person name="Friedrich D."/>
            <person name="Gadbois L."/>
            <person name="Gearin G."/>
            <person name="Gearin C.R."/>
            <person name="Giannoukos G."/>
            <person name="Goode T."/>
            <person name="Graham J."/>
            <person name="Grandbois E."/>
            <person name="Grewal S."/>
            <person name="Gyaltsen K."/>
            <person name="Hafez N."/>
            <person name="Hagos B."/>
            <person name="Hall J."/>
            <person name="Henson C."/>
            <person name="Hollinger A."/>
            <person name="Honan T."/>
            <person name="Huard M.D."/>
            <person name="Hughes L."/>
            <person name="Hurhula B."/>
            <person name="Husby M.E."/>
            <person name="Kamat A."/>
            <person name="Kanga B."/>
            <person name="Kashin S."/>
            <person name="Khazanovich D."/>
            <person name="Kisner P."/>
            <person name="Lance K."/>
            <person name="Lara M."/>
            <person name="Lee W."/>
            <person name="Lennon N."/>
            <person name="Letendre F."/>
            <person name="LeVine R."/>
            <person name="Lipovsky A."/>
            <person name="Liu X."/>
            <person name="Liu J."/>
            <person name="Liu S."/>
            <person name="Lokyitsang T."/>
            <person name="Lokyitsang Y."/>
            <person name="Lubonja R."/>
            <person name="Lui A."/>
            <person name="MacDonald P."/>
            <person name="Magnisalis V."/>
            <person name="Maru K."/>
            <person name="Matthews C."/>
            <person name="McCusker W."/>
            <person name="McDonough S."/>
            <person name="Mehta T."/>
            <person name="Meldrim J."/>
            <person name="Meneus L."/>
            <person name="Mihai O."/>
            <person name="Mihalev A."/>
            <person name="Mihova T."/>
            <person name="Mittelman R."/>
            <person name="Mlenga V."/>
            <person name="Montmayeur A."/>
            <person name="Mulrain L."/>
            <person name="Navidi A."/>
            <person name="Naylor J."/>
            <person name="Negash T."/>
            <person name="Nguyen T."/>
            <person name="Nguyen N."/>
            <person name="Nicol R."/>
            <person name="Norbu C."/>
            <person name="Norbu N."/>
            <person name="Novod N."/>
            <person name="O'Neill B."/>
            <person name="Osman S."/>
            <person name="Markiewicz E."/>
            <person name="Oyono O.L."/>
            <person name="Patti C."/>
            <person name="Phunkhang P."/>
            <person name="Pierre F."/>
            <person name="Priest M."/>
            <person name="Raghuraman S."/>
            <person name="Rege F."/>
            <person name="Reyes R."/>
            <person name="Rise C."/>
            <person name="Rogov P."/>
            <person name="Ross K."/>
            <person name="Ryan E."/>
            <person name="Settipalli S."/>
            <person name="Shea T."/>
            <person name="Sherpa N."/>
            <person name="Shi L."/>
            <person name="Shih D."/>
            <person name="Sparrow T."/>
            <person name="Spaulding J."/>
            <person name="Stalker J."/>
            <person name="Stange-Thomann N."/>
            <person name="Stavropoulos S."/>
            <person name="Stone C."/>
            <person name="Strader C."/>
            <person name="Tesfaye S."/>
            <person name="Thomson T."/>
            <person name="Thoulutsang Y."/>
            <person name="Thoulutsang D."/>
            <person name="Topham K."/>
            <person name="Topping I."/>
            <person name="Tsamla T."/>
            <person name="Vassiliev H."/>
            <person name="Vo A."/>
            <person name="Wangchuk T."/>
            <person name="Wangdi T."/>
            <person name="Weiand M."/>
            <person name="Wilkinson J."/>
            <person name="Wilson A."/>
            <person name="Yadav S."/>
            <person name="Young G."/>
            <person name="Yu Q."/>
            <person name="Zembek L."/>
            <person name="Zhong D."/>
            <person name="Zimmer A."/>
            <person name="Zwirko Z."/>
            <person name="Jaffe D.B."/>
            <person name="Alvarez P."/>
            <person name="Brockman W."/>
            <person name="Butler J."/>
            <person name="Chin C."/>
            <person name="Gnerre S."/>
            <person name="Grabherr M."/>
            <person name="Kleber M."/>
            <person name="Mauceli E."/>
            <person name="MacCallum I."/>
        </authorList>
    </citation>
    <scope>NUCLEOTIDE SEQUENCE [LARGE SCALE GENOMIC DNA]</scope>
    <source>
        <strain evidence="3">white501</strain>
    </source>
</reference>
<dbReference type="AlphaFoldDB" id="B4NS71"/>
<evidence type="ECO:0000313" key="2">
    <source>
        <dbReference type="EMBL" id="EDX15449.1"/>
    </source>
</evidence>
<proteinExistence type="predicted"/>
<dbReference type="Proteomes" id="UP000000304">
    <property type="component" value="Unassembled WGS sequence"/>
</dbReference>
<organism evidence="2 3">
    <name type="scientific">Drosophila simulans</name>
    <name type="common">Fruit fly</name>
    <dbReference type="NCBI Taxonomy" id="7240"/>
    <lineage>
        <taxon>Eukaryota</taxon>
        <taxon>Metazoa</taxon>
        <taxon>Ecdysozoa</taxon>
        <taxon>Arthropoda</taxon>
        <taxon>Hexapoda</taxon>
        <taxon>Insecta</taxon>
        <taxon>Pterygota</taxon>
        <taxon>Neoptera</taxon>
        <taxon>Endopterygota</taxon>
        <taxon>Diptera</taxon>
        <taxon>Brachycera</taxon>
        <taxon>Muscomorpha</taxon>
        <taxon>Ephydroidea</taxon>
        <taxon>Drosophilidae</taxon>
        <taxon>Drosophila</taxon>
        <taxon>Sophophora</taxon>
    </lineage>
</organism>
<dbReference type="EMBL" id="CH981953">
    <property type="protein sequence ID" value="EDX15449.1"/>
    <property type="molecule type" value="Genomic_DNA"/>
</dbReference>
<protein>
    <submittedName>
        <fullName evidence="2">GD15361</fullName>
    </submittedName>
</protein>